<dbReference type="Proteomes" id="UP001221142">
    <property type="component" value="Unassembled WGS sequence"/>
</dbReference>
<dbReference type="AlphaFoldDB" id="A0AAD7FZQ2"/>
<comment type="caution">
    <text evidence="1">The sequence shown here is derived from an EMBL/GenBank/DDBJ whole genome shotgun (WGS) entry which is preliminary data.</text>
</comment>
<dbReference type="EMBL" id="JARKIF010000002">
    <property type="protein sequence ID" value="KAJ7646565.1"/>
    <property type="molecule type" value="Genomic_DNA"/>
</dbReference>
<organism evidence="1 2">
    <name type="scientific">Roridomyces roridus</name>
    <dbReference type="NCBI Taxonomy" id="1738132"/>
    <lineage>
        <taxon>Eukaryota</taxon>
        <taxon>Fungi</taxon>
        <taxon>Dikarya</taxon>
        <taxon>Basidiomycota</taxon>
        <taxon>Agaricomycotina</taxon>
        <taxon>Agaricomycetes</taxon>
        <taxon>Agaricomycetidae</taxon>
        <taxon>Agaricales</taxon>
        <taxon>Marasmiineae</taxon>
        <taxon>Mycenaceae</taxon>
        <taxon>Roridomyces</taxon>
    </lineage>
</organism>
<keyword evidence="2" id="KW-1185">Reference proteome</keyword>
<proteinExistence type="predicted"/>
<accession>A0AAD7FZQ2</accession>
<gene>
    <name evidence="1" type="ORF">FB45DRAFT_860060</name>
</gene>
<evidence type="ECO:0000313" key="1">
    <source>
        <dbReference type="EMBL" id="KAJ7646565.1"/>
    </source>
</evidence>
<protein>
    <submittedName>
        <fullName evidence="1">Uncharacterized protein</fullName>
    </submittedName>
</protein>
<name>A0AAD7FZQ2_9AGAR</name>
<evidence type="ECO:0000313" key="2">
    <source>
        <dbReference type="Proteomes" id="UP001221142"/>
    </source>
</evidence>
<sequence>MTLVLRGMLTGHLAMVDSILRLDVTRYQCDALSVYGCFQAEVGSHTVSTCVENPTEMSSHFQKEPLWPSLRCPLKERHMEISASVIYWPATTIQCLSISNTWRDNCVLNIRIVPGSISGHQGVRFGLISMFSKRTIRVATIGFCDRVLIKSIATYFTLEQRRYCAEKVNLKILFQNPLQERRLTVFCESLRSRVVIGPHKIPSCSEAY</sequence>
<reference evidence="1" key="1">
    <citation type="submission" date="2023-03" db="EMBL/GenBank/DDBJ databases">
        <title>Massive genome expansion in bonnet fungi (Mycena s.s.) driven by repeated elements and novel gene families across ecological guilds.</title>
        <authorList>
            <consortium name="Lawrence Berkeley National Laboratory"/>
            <person name="Harder C.B."/>
            <person name="Miyauchi S."/>
            <person name="Viragh M."/>
            <person name="Kuo A."/>
            <person name="Thoen E."/>
            <person name="Andreopoulos B."/>
            <person name="Lu D."/>
            <person name="Skrede I."/>
            <person name="Drula E."/>
            <person name="Henrissat B."/>
            <person name="Morin E."/>
            <person name="Kohler A."/>
            <person name="Barry K."/>
            <person name="LaButti K."/>
            <person name="Morin E."/>
            <person name="Salamov A."/>
            <person name="Lipzen A."/>
            <person name="Mereny Z."/>
            <person name="Hegedus B."/>
            <person name="Baldrian P."/>
            <person name="Stursova M."/>
            <person name="Weitz H."/>
            <person name="Taylor A."/>
            <person name="Grigoriev I.V."/>
            <person name="Nagy L.G."/>
            <person name="Martin F."/>
            <person name="Kauserud H."/>
        </authorList>
    </citation>
    <scope>NUCLEOTIDE SEQUENCE</scope>
    <source>
        <strain evidence="1">9284</strain>
    </source>
</reference>